<organism evidence="10">
    <name type="scientific">Oncomelania hupensis quadrasi</name>
    <dbReference type="NCBI Taxonomy" id="1454754"/>
    <lineage>
        <taxon>Eukaryota</taxon>
        <taxon>Metazoa</taxon>
        <taxon>Spiralia</taxon>
        <taxon>Lophotrochozoa</taxon>
        <taxon>Mollusca</taxon>
        <taxon>Gastropoda</taxon>
        <taxon>Caenogastropoda</taxon>
        <taxon>Littorinimorpha</taxon>
        <taxon>Truncatelloidea</taxon>
        <taxon>Pomatiopsidae</taxon>
        <taxon>Oncomelania</taxon>
    </lineage>
</organism>
<accession>A0A347ZX74</accession>
<keyword evidence="7" id="KW-0520">NAD</keyword>
<evidence type="ECO:0000256" key="3">
    <source>
        <dbReference type="ARBA" id="ARBA00021009"/>
    </source>
</evidence>
<dbReference type="PROSITE" id="PS00668">
    <property type="entry name" value="COMPLEX1_ND1_2"/>
    <property type="match status" value="1"/>
</dbReference>
<dbReference type="EC" id="7.1.1.2" evidence="8"/>
<sequence length="313" mass="35726">MYLSLISCIFTYICILLAVAFFTLLERKGLSYMQIRKGPNKVGIAGLPQPLADAAKLLVKEIAKPTMANYSPYYLAPVFSFILALLLWQLYPSLYTMSYFKWGILFFLCVSSLNVYGTLLAGWASNSKYALLGSLRAIAQTISYEVSMALILLFPLFMLATFNFMELNEAQEIIWLVFLMLPVFLMWFVTCIAETNRAPFDFAEGESELVSGFNIEYGSAGFALIFLAEYANILVMSLFSAVLFFGGSSFLFGYSDIMFMLKVLFFAFVFIWVRATYPRFRYDLLMSLTWKSFLPAALSFLLLIFCFSYYIYL</sequence>
<gene>
    <name evidence="10" type="primary">ND1</name>
</gene>
<reference evidence="10" key="1">
    <citation type="submission" date="2017-06" db="EMBL/GenBank/DDBJ databases">
        <title>Complete mitochondrial genomes of four Oncomelania hupensis subspecies.</title>
        <authorList>
            <person name="Hino A."/>
            <person name="Kikuchi T."/>
        </authorList>
    </citation>
    <scope>NUCLEOTIDE SEQUENCE</scope>
    <source>
        <strain evidence="10">NnOHQ</strain>
    </source>
</reference>
<keyword evidence="8" id="KW-0830">Ubiquinone</keyword>
<feature type="transmembrane region" description="Helical" evidence="9">
    <location>
        <begin position="222"/>
        <end position="245"/>
    </location>
</feature>
<feature type="transmembrane region" description="Helical" evidence="9">
    <location>
        <begin position="251"/>
        <end position="273"/>
    </location>
</feature>
<dbReference type="InterPro" id="IPR018086">
    <property type="entry name" value="NADH_UbQ_OxRdtase_su1_CS"/>
</dbReference>
<dbReference type="EMBL" id="LC276227">
    <property type="protein sequence ID" value="BBB55916.1"/>
    <property type="molecule type" value="Genomic_DNA"/>
</dbReference>
<evidence type="ECO:0000256" key="2">
    <source>
        <dbReference type="ARBA" id="ARBA00010535"/>
    </source>
</evidence>
<evidence type="ECO:0000256" key="6">
    <source>
        <dbReference type="ARBA" id="ARBA00023136"/>
    </source>
</evidence>
<evidence type="ECO:0000256" key="9">
    <source>
        <dbReference type="SAM" id="Phobius"/>
    </source>
</evidence>
<feature type="transmembrane region" description="Helical" evidence="9">
    <location>
        <begin position="73"/>
        <end position="91"/>
    </location>
</feature>
<keyword evidence="6 9" id="KW-0472">Membrane</keyword>
<dbReference type="HAMAP" id="MF_01350">
    <property type="entry name" value="NDH1_NuoH"/>
    <property type="match status" value="1"/>
</dbReference>
<evidence type="ECO:0000256" key="1">
    <source>
        <dbReference type="ARBA" id="ARBA00004141"/>
    </source>
</evidence>
<keyword evidence="4 7" id="KW-0812">Transmembrane</keyword>
<dbReference type="GO" id="GO:0005743">
    <property type="term" value="C:mitochondrial inner membrane"/>
    <property type="evidence" value="ECO:0007669"/>
    <property type="project" value="UniProtKB-SubCell"/>
</dbReference>
<evidence type="ECO:0000256" key="7">
    <source>
        <dbReference type="RuleBase" id="RU000471"/>
    </source>
</evidence>
<proteinExistence type="inferred from homology"/>
<evidence type="ECO:0000256" key="8">
    <source>
        <dbReference type="RuleBase" id="RU000473"/>
    </source>
</evidence>
<dbReference type="AlphaFoldDB" id="A0A347ZX74"/>
<dbReference type="InterPro" id="IPR001694">
    <property type="entry name" value="NADH_UbQ_OxRdtase_su1/FPO"/>
</dbReference>
<name>A0A347ZX74_9CAEN</name>
<dbReference type="GO" id="GO:0008137">
    <property type="term" value="F:NADH dehydrogenase (ubiquinone) activity"/>
    <property type="evidence" value="ECO:0007669"/>
    <property type="project" value="UniProtKB-EC"/>
</dbReference>
<dbReference type="GO" id="GO:0009060">
    <property type="term" value="P:aerobic respiration"/>
    <property type="evidence" value="ECO:0007669"/>
    <property type="project" value="TreeGrafter"/>
</dbReference>
<feature type="transmembrane region" description="Helical" evidence="9">
    <location>
        <begin position="103"/>
        <end position="125"/>
    </location>
</feature>
<dbReference type="PANTHER" id="PTHR11432">
    <property type="entry name" value="NADH DEHYDROGENASE SUBUNIT 1"/>
    <property type="match status" value="1"/>
</dbReference>
<feature type="transmembrane region" description="Helical" evidence="9">
    <location>
        <begin position="146"/>
        <end position="167"/>
    </location>
</feature>
<dbReference type="GO" id="GO:0003954">
    <property type="term" value="F:NADH dehydrogenase activity"/>
    <property type="evidence" value="ECO:0007669"/>
    <property type="project" value="TreeGrafter"/>
</dbReference>
<dbReference type="Pfam" id="PF00146">
    <property type="entry name" value="NADHdh"/>
    <property type="match status" value="1"/>
</dbReference>
<dbReference type="PROSITE" id="PS00667">
    <property type="entry name" value="COMPLEX1_ND1_1"/>
    <property type="match status" value="1"/>
</dbReference>
<dbReference type="PANTHER" id="PTHR11432:SF3">
    <property type="entry name" value="NADH-UBIQUINONE OXIDOREDUCTASE CHAIN 1"/>
    <property type="match status" value="1"/>
</dbReference>
<evidence type="ECO:0000313" key="10">
    <source>
        <dbReference type="EMBL" id="BBB55916.1"/>
    </source>
</evidence>
<comment type="catalytic activity">
    <reaction evidence="8">
        <text>a ubiquinone + NADH + 5 H(+)(in) = a ubiquinol + NAD(+) + 4 H(+)(out)</text>
        <dbReference type="Rhea" id="RHEA:29091"/>
        <dbReference type="Rhea" id="RHEA-COMP:9565"/>
        <dbReference type="Rhea" id="RHEA-COMP:9566"/>
        <dbReference type="ChEBI" id="CHEBI:15378"/>
        <dbReference type="ChEBI" id="CHEBI:16389"/>
        <dbReference type="ChEBI" id="CHEBI:17976"/>
        <dbReference type="ChEBI" id="CHEBI:57540"/>
        <dbReference type="ChEBI" id="CHEBI:57945"/>
        <dbReference type="EC" id="7.1.1.2"/>
    </reaction>
</comment>
<evidence type="ECO:0000256" key="4">
    <source>
        <dbReference type="ARBA" id="ARBA00022692"/>
    </source>
</evidence>
<comment type="similarity">
    <text evidence="2 7">Belongs to the complex I subunit 1 family.</text>
</comment>
<feature type="transmembrane region" description="Helical" evidence="9">
    <location>
        <begin position="6"/>
        <end position="25"/>
    </location>
</feature>
<comment type="subcellular location">
    <subcellularLocation>
        <location evidence="1">Membrane</location>
        <topology evidence="1">Multi-pass membrane protein</topology>
    </subcellularLocation>
    <subcellularLocation>
        <location evidence="7">Mitochondrion inner membrane</location>
        <topology evidence="7">Multi-pass membrane protein</topology>
    </subcellularLocation>
</comment>
<evidence type="ECO:0000256" key="5">
    <source>
        <dbReference type="ARBA" id="ARBA00022989"/>
    </source>
</evidence>
<feature type="transmembrane region" description="Helical" evidence="9">
    <location>
        <begin position="173"/>
        <end position="193"/>
    </location>
</feature>
<geneLocation type="mitochondrion" evidence="10"/>
<feature type="transmembrane region" description="Helical" evidence="9">
    <location>
        <begin position="293"/>
        <end position="312"/>
    </location>
</feature>
<keyword evidence="8 10" id="KW-0496">Mitochondrion</keyword>
<protein>
    <recommendedName>
        <fullName evidence="3 8">NADH-ubiquinone oxidoreductase chain 1</fullName>
        <ecNumber evidence="8">7.1.1.2</ecNumber>
    </recommendedName>
</protein>
<keyword evidence="5 9" id="KW-1133">Transmembrane helix</keyword>